<sequence length="343" mass="35052">MKITAHQWPGRLLIAVPLTLCMGLAQAQFNRPPDSFQSVLVTAGGQTQSDGSTGAGTTPTSASAAVIGGGPGEPAVSSAFAGTTLGPGSVSGSIGTAFAGPATASASAEAYFGDGLTVTANTSDAFARIYFSVALLGTSETFLDSTAVPPGTNGNAGDLNSLFVMGIDDHFAAWETKKTLRYDGSTTLERFYNNGGPDDRTYGVFEFSAQIPLGQEVPLDLYMLLTSDANFGGLSTNGAAYTDESPGLFWNGISKVTTMDGSLLSYSVSSRTGVNYLLSAAPMVTPEPATWVLAVLGLAPLVVWRRRALRAAASGVGDAAAVSDTGGTQARPGVQPRLEAQAA</sequence>
<evidence type="ECO:0008006" key="5">
    <source>
        <dbReference type="Google" id="ProtNLM"/>
    </source>
</evidence>
<feature type="chain" id="PRO_5045517879" description="PEP-CTERM protein-sorting domain-containing protein" evidence="2">
    <location>
        <begin position="28"/>
        <end position="343"/>
    </location>
</feature>
<reference evidence="3 4" key="1">
    <citation type="submission" date="2020-08" db="EMBL/GenBank/DDBJ databases">
        <title>Genomic Encyclopedia of Type Strains, Phase III (KMG-III): the genomes of soil and plant-associated and newly described type strains.</title>
        <authorList>
            <person name="Whitman W."/>
        </authorList>
    </citation>
    <scope>NUCLEOTIDE SEQUENCE [LARGE SCALE GENOMIC DNA]</scope>
    <source>
        <strain evidence="3 4">CECT 7247</strain>
    </source>
</reference>
<evidence type="ECO:0000313" key="4">
    <source>
        <dbReference type="Proteomes" id="UP000574369"/>
    </source>
</evidence>
<feature type="compositionally biased region" description="Low complexity" evidence="1">
    <location>
        <begin position="49"/>
        <end position="65"/>
    </location>
</feature>
<keyword evidence="4" id="KW-1185">Reference proteome</keyword>
<dbReference type="Proteomes" id="UP000574369">
    <property type="component" value="Unassembled WGS sequence"/>
</dbReference>
<dbReference type="RefSeq" id="WP_088452221.1">
    <property type="nucleotide sequence ID" value="NZ_JACHXO010000005.1"/>
</dbReference>
<feature type="region of interest" description="Disordered" evidence="1">
    <location>
        <begin position="320"/>
        <end position="343"/>
    </location>
</feature>
<organism evidence="3 4">
    <name type="scientific">Roseateles terrae</name>
    <dbReference type="NCBI Taxonomy" id="431060"/>
    <lineage>
        <taxon>Bacteria</taxon>
        <taxon>Pseudomonadati</taxon>
        <taxon>Pseudomonadota</taxon>
        <taxon>Betaproteobacteria</taxon>
        <taxon>Burkholderiales</taxon>
        <taxon>Sphaerotilaceae</taxon>
        <taxon>Roseateles</taxon>
    </lineage>
</organism>
<feature type="region of interest" description="Disordered" evidence="1">
    <location>
        <begin position="44"/>
        <end position="68"/>
    </location>
</feature>
<name>A0ABR6GUN3_9BURK</name>
<evidence type="ECO:0000256" key="1">
    <source>
        <dbReference type="SAM" id="MobiDB-lite"/>
    </source>
</evidence>
<keyword evidence="2" id="KW-0732">Signal</keyword>
<comment type="caution">
    <text evidence="3">The sequence shown here is derived from an EMBL/GenBank/DDBJ whole genome shotgun (WGS) entry which is preliminary data.</text>
</comment>
<proteinExistence type="predicted"/>
<protein>
    <recommendedName>
        <fullName evidence="5">PEP-CTERM protein-sorting domain-containing protein</fullName>
    </recommendedName>
</protein>
<evidence type="ECO:0000313" key="3">
    <source>
        <dbReference type="EMBL" id="MBB3195818.1"/>
    </source>
</evidence>
<evidence type="ECO:0000256" key="2">
    <source>
        <dbReference type="SAM" id="SignalP"/>
    </source>
</evidence>
<accession>A0ABR6GUN3</accession>
<dbReference type="EMBL" id="JACHXO010000005">
    <property type="protein sequence ID" value="MBB3195818.1"/>
    <property type="molecule type" value="Genomic_DNA"/>
</dbReference>
<feature type="signal peptide" evidence="2">
    <location>
        <begin position="1"/>
        <end position="27"/>
    </location>
</feature>
<gene>
    <name evidence="3" type="ORF">FHS28_003224</name>
</gene>